<proteinExistence type="predicted"/>
<comment type="caution">
    <text evidence="4">The sequence shown here is derived from an EMBL/GenBank/DDBJ whole genome shotgun (WGS) entry which is preliminary data.</text>
</comment>
<feature type="chain" id="PRO_5046152426" evidence="2">
    <location>
        <begin position="18"/>
        <end position="597"/>
    </location>
</feature>
<feature type="domain" description="Choice-of-anchor I" evidence="3">
    <location>
        <begin position="47"/>
        <end position="596"/>
    </location>
</feature>
<dbReference type="SUPFAM" id="SSF50974">
    <property type="entry name" value="Nitrous oxide reductase, N-terminal domain"/>
    <property type="match status" value="1"/>
</dbReference>
<gene>
    <name evidence="4" type="ORF">K6Y31_03605</name>
</gene>
<dbReference type="InterPro" id="IPR011044">
    <property type="entry name" value="Quino_amine_DH_bsu"/>
</dbReference>
<dbReference type="EMBL" id="JAIMJA010000003">
    <property type="protein sequence ID" value="MCE2593897.1"/>
    <property type="molecule type" value="Genomic_DNA"/>
</dbReference>
<dbReference type="InterPro" id="IPR015943">
    <property type="entry name" value="WD40/YVTN_repeat-like_dom_sf"/>
</dbReference>
<reference evidence="4 5" key="1">
    <citation type="journal article" date="2022" name="Environ. Microbiol. Rep.">
        <title>Eco-phylogenetic analyses reveal divergent evolution of vitamin B12 metabolism in the marine bacterial family 'Psychromonadaceae'.</title>
        <authorList>
            <person name="Jin X."/>
            <person name="Yang Y."/>
            <person name="Cao H."/>
            <person name="Gao B."/>
            <person name="Zhao Z."/>
        </authorList>
    </citation>
    <scope>NUCLEOTIDE SEQUENCE [LARGE SCALE GENOMIC DNA]</scope>
    <source>
        <strain evidence="4 5">MKS20</strain>
    </source>
</reference>
<keyword evidence="5" id="KW-1185">Reference proteome</keyword>
<protein>
    <submittedName>
        <fullName evidence="4">Choice-of-anchor I family protein</fullName>
    </submittedName>
</protein>
<name>A0ABS8W698_9GAMM</name>
<evidence type="ECO:0000313" key="4">
    <source>
        <dbReference type="EMBL" id="MCE2593897.1"/>
    </source>
</evidence>
<dbReference type="Pfam" id="PF22494">
    <property type="entry name" value="choice_anch_I"/>
    <property type="match status" value="1"/>
</dbReference>
<accession>A0ABS8W698</accession>
<evidence type="ECO:0000259" key="3">
    <source>
        <dbReference type="Pfam" id="PF22494"/>
    </source>
</evidence>
<dbReference type="Proteomes" id="UP001201273">
    <property type="component" value="Unassembled WGS sequence"/>
</dbReference>
<dbReference type="InterPro" id="IPR052956">
    <property type="entry name" value="Mesenchyme-surface_protein"/>
</dbReference>
<dbReference type="InterPro" id="IPR011045">
    <property type="entry name" value="N2O_reductase_N"/>
</dbReference>
<dbReference type="InterPro" id="IPR055188">
    <property type="entry name" value="Choice_anch_I"/>
</dbReference>
<dbReference type="RefSeq" id="WP_233051486.1">
    <property type="nucleotide sequence ID" value="NZ_JAIMJA010000003.1"/>
</dbReference>
<organism evidence="4 5">
    <name type="scientific">Motilimonas cestriensis</name>
    <dbReference type="NCBI Taxonomy" id="2742685"/>
    <lineage>
        <taxon>Bacteria</taxon>
        <taxon>Pseudomonadati</taxon>
        <taxon>Pseudomonadota</taxon>
        <taxon>Gammaproteobacteria</taxon>
        <taxon>Alteromonadales</taxon>
        <taxon>Alteromonadales genera incertae sedis</taxon>
        <taxon>Motilimonas</taxon>
    </lineage>
</organism>
<dbReference type="PANTHER" id="PTHR46928">
    <property type="entry name" value="MESENCHYME-SPECIFIC CELL SURFACE GLYCOPROTEIN"/>
    <property type="match status" value="1"/>
</dbReference>
<feature type="region of interest" description="Disordered" evidence="1">
    <location>
        <begin position="476"/>
        <end position="505"/>
    </location>
</feature>
<dbReference type="NCBIfam" id="NF038117">
    <property type="entry name" value="choice_anch_I"/>
    <property type="match status" value="1"/>
</dbReference>
<keyword evidence="2" id="KW-0732">Signal</keyword>
<feature type="signal peptide" evidence="2">
    <location>
        <begin position="1"/>
        <end position="17"/>
    </location>
</feature>
<evidence type="ECO:0000313" key="5">
    <source>
        <dbReference type="Proteomes" id="UP001201273"/>
    </source>
</evidence>
<dbReference type="SUPFAM" id="SSF50969">
    <property type="entry name" value="YVTN repeat-like/Quinoprotein amine dehydrogenase"/>
    <property type="match status" value="1"/>
</dbReference>
<sequence length="597" mass="64096">MKFKGVTTLLVSSLALAYPAISAAKSDAAMASAPQPTLIARHASGIFDASAAEIVSFDKRSQQIFVVNAKSGAIDVLDASTLSSNTKVENDITLNNLPKVTTLDVKHDVANKLAGAANSVAVSGDLLAVAIEAGDDKGNKRQGRGYAAFYKIGSDKKITFIKAVKVGFLPDMITFTPDGKAVLVANEGEPSGDYNVDPEGSISLIRIKDGQPGEVIELAFTDFNQGGKRANEVPADLRVYGKSMQGVASSLAQDLEPEYITVTKDSSTAFVSLQENNGFAVVDVANGKIKQLVSLGYKDYSQAENALDLNDRDNIESIKGTVLANGKAKINIQPWPHVVGMYQPDSVASYTVNGQHFVVTANEGDAREYFFDATKEACEAQGGLDWDEDDGCLSFNEEVRVEDLVGKEQFTPELAKMTGEEQLGRLKITNTLGKNSQGQYDTFYSYGARSFSIWTADGKQVFDSGSDFERITAERVGENFNASNDRAQNHKKNDRSSAKGPEPEALTLGEIDGRTYAFIGLERVGGFMIYDITTPAEAKFVSYTLNRDFTKNPTKEAAGDVGPEGMAFVAKADSPTGKPLLVIGNEVSGSTSVYELR</sequence>
<dbReference type="Gene3D" id="2.130.10.10">
    <property type="entry name" value="YVTN repeat-like/Quinoprotein amine dehydrogenase"/>
    <property type="match status" value="1"/>
</dbReference>
<evidence type="ECO:0000256" key="2">
    <source>
        <dbReference type="SAM" id="SignalP"/>
    </source>
</evidence>
<evidence type="ECO:0000256" key="1">
    <source>
        <dbReference type="SAM" id="MobiDB-lite"/>
    </source>
</evidence>
<dbReference type="PANTHER" id="PTHR46928:SF1">
    <property type="entry name" value="MESENCHYME-SPECIFIC CELL SURFACE GLYCOPROTEIN"/>
    <property type="match status" value="1"/>
</dbReference>